<feature type="transmembrane region" description="Helical" evidence="7">
    <location>
        <begin position="70"/>
        <end position="88"/>
    </location>
</feature>
<dbReference type="Gene3D" id="3.30.450.40">
    <property type="match status" value="1"/>
</dbReference>
<feature type="transmembrane region" description="Helical" evidence="7">
    <location>
        <begin position="448"/>
        <end position="471"/>
    </location>
</feature>
<feature type="transmembrane region" description="Helical" evidence="7">
    <location>
        <begin position="393"/>
        <end position="411"/>
    </location>
</feature>
<feature type="domain" description="PPM-type phosphatase" evidence="9">
    <location>
        <begin position="862"/>
        <end position="1080"/>
    </location>
</feature>
<feature type="transmembrane region" description="Helical" evidence="7">
    <location>
        <begin position="38"/>
        <end position="58"/>
    </location>
</feature>
<evidence type="ECO:0000259" key="9">
    <source>
        <dbReference type="SMART" id="SM00331"/>
    </source>
</evidence>
<dbReference type="GO" id="GO:0016020">
    <property type="term" value="C:membrane"/>
    <property type="evidence" value="ECO:0007669"/>
    <property type="project" value="UniProtKB-SubCell"/>
</dbReference>
<feature type="transmembrane region" description="Helical" evidence="7">
    <location>
        <begin position="164"/>
        <end position="185"/>
    </location>
</feature>
<feature type="transmembrane region" description="Helical" evidence="7">
    <location>
        <begin position="197"/>
        <end position="225"/>
    </location>
</feature>
<dbReference type="GO" id="GO:0022857">
    <property type="term" value="F:transmembrane transporter activity"/>
    <property type="evidence" value="ECO:0007669"/>
    <property type="project" value="InterPro"/>
</dbReference>
<comment type="similarity">
    <text evidence="2">Belongs to the sodium:solute symporter (SSF) (TC 2.A.21) family.</text>
</comment>
<dbReference type="InterPro" id="IPR001932">
    <property type="entry name" value="PPM-type_phosphatase-like_dom"/>
</dbReference>
<dbReference type="SUPFAM" id="SSF55781">
    <property type="entry name" value="GAF domain-like"/>
    <property type="match status" value="1"/>
</dbReference>
<keyword evidence="5 7" id="KW-1133">Transmembrane helix</keyword>
<sequence length="1100" mass="121706">MILSIELVVGVSLLYIVLLFGVAYYADRKREEGKSIIANPYVYALSIAVYHTSWTFYGSVGKAATTGLDFLLVYLGPTLMAFTWWFLLRKIVRISKENNITSIADFISSRYGKSQWLGAVITIIAIFGVMPYIALQLKAVSSTFDIICGYPYIQLPLLHKNYPFSLHTNFFAALILSIFSMIFGARRQNSSERRHEGLVAAVAVESVVKLASFLAVGTFITYGIFGGFGDIFSRIDAQGDLLNHLTTLGDPGETTYARWLTTLYLSMGAIMLLPRQFHIMVIENSDENHIKKAMWLLPAYMFLINLFVVPIALGGILHTGGALGADFFVLSLPLQSGHSWLALLAFLGGFSASAGMVMVESVAISTMFVTYLLMPIVVRLTPRPWFPAMLINLKRLCIALVITLGFLYQTVVGETFMLVNMGLISFAAAAQFGPALVGGLYWRRANKVGALTGIILGFILWLYTLLLPSFIMSGRFSRAILDEGPFGIALLKPTELFGLAGFDLWSHSLFWSMLFNVGGYVALSILLPQGDKEREQVRKFVDVFTSDRNGVPWETKRMSKPVTIMQFVNLMSKFIGEKQANTAIAEYMGNREITAQGGVSEFELPKLKRFTEKTLAGSVGAAAAGAIVESYLSDLGSRMEPVYDIFSTVQASLAESREALYVRLKASELINRTLDLQIIMDDLLALILKEFKLDLAVIRLIDEKGVLRVRSYRGKGIAAIIGKDWDPESETYIGEAFTANRIQFVNDTQYITKPLSRDLMAREGIKSFAHIPIARKGEHPLGILSVFSKNIVGLFNEPFLDLLESLAGQLAQAVKIVTEMEAREREREEKERILLENARVLKEMEIAKQIQLSLLPSSPPVIQKIEIAGRCKPATHVGGDYYDFFLHGANNIDMVIADVSGHSVGAALIMAETRSVLRAQARSDKTAGAILATLNELLHDDLSAAELFITMFYVRYDTDRCVLAYANAGHNPPLIFREGQRACVELDAEGLILGVKRDVQFEEKIISLRQGDVVLLYTDGITEAQNPSGEFFGTGRLCDILTQSHSRPAEAIIETILAEVESFSATSVINDDISMVVFKVFPSRQLMSQNQSAAKPFGVQ</sequence>
<feature type="transmembrane region" description="Helical" evidence="7">
    <location>
        <begin position="6"/>
        <end position="26"/>
    </location>
</feature>
<reference evidence="10" key="1">
    <citation type="submission" date="2022-12" db="EMBL/GenBank/DDBJ databases">
        <title>Reference genome sequencing for broad-spectrum identification of bacterial and archaeal isolates by mass spectrometry.</title>
        <authorList>
            <person name="Sekiguchi Y."/>
            <person name="Tourlousse D.M."/>
        </authorList>
    </citation>
    <scope>NUCLEOTIDE SEQUENCE</scope>
    <source>
        <strain evidence="10">H2</strain>
    </source>
</reference>
<feature type="transmembrane region" description="Helical" evidence="7">
    <location>
        <begin position="340"/>
        <end position="373"/>
    </location>
</feature>
<feature type="transmembrane region" description="Helical" evidence="7">
    <location>
        <begin position="116"/>
        <end position="135"/>
    </location>
</feature>
<dbReference type="SMART" id="SM00331">
    <property type="entry name" value="PP2C_SIG"/>
    <property type="match status" value="1"/>
</dbReference>
<accession>A0A9W6FXM0</accession>
<proteinExistence type="inferred from homology"/>
<name>A0A9W6FXM0_9BACT</name>
<evidence type="ECO:0000313" key="11">
    <source>
        <dbReference type="Proteomes" id="UP001144352"/>
    </source>
</evidence>
<evidence type="ECO:0000313" key="10">
    <source>
        <dbReference type="EMBL" id="GLI36761.1"/>
    </source>
</evidence>
<keyword evidence="6 7" id="KW-0472">Membrane</keyword>
<protein>
    <submittedName>
        <fullName evidence="10">Sodium/solute symporter serine/threonine phosphatase</fullName>
    </submittedName>
</protein>
<comment type="subcellular location">
    <subcellularLocation>
        <location evidence="1">Membrane</location>
        <topology evidence="1">Multi-pass membrane protein</topology>
    </subcellularLocation>
</comment>
<keyword evidence="4" id="KW-0378">Hydrolase</keyword>
<evidence type="ECO:0000256" key="7">
    <source>
        <dbReference type="SAM" id="Phobius"/>
    </source>
</evidence>
<dbReference type="InterPro" id="IPR001734">
    <property type="entry name" value="Na/solute_symporter"/>
</dbReference>
<feature type="transmembrane region" description="Helical" evidence="7">
    <location>
        <begin position="256"/>
        <end position="274"/>
    </location>
</feature>
<dbReference type="RefSeq" id="WP_214187011.1">
    <property type="nucleotide sequence ID" value="NZ_BSDS01000001.1"/>
</dbReference>
<dbReference type="InterPro" id="IPR018212">
    <property type="entry name" value="Na/solute_symporter_CS"/>
</dbReference>
<keyword evidence="11" id="KW-1185">Reference proteome</keyword>
<feature type="transmembrane region" description="Helical" evidence="7">
    <location>
        <begin position="295"/>
        <end position="320"/>
    </location>
</feature>
<dbReference type="Proteomes" id="UP001144352">
    <property type="component" value="Unassembled WGS sequence"/>
</dbReference>
<evidence type="ECO:0000256" key="3">
    <source>
        <dbReference type="ARBA" id="ARBA00022692"/>
    </source>
</evidence>
<comment type="caution">
    <text evidence="10">The sequence shown here is derived from an EMBL/GenBank/DDBJ whole genome shotgun (WGS) entry which is preliminary data.</text>
</comment>
<keyword evidence="3 7" id="KW-0812">Transmembrane</keyword>
<evidence type="ECO:0000256" key="5">
    <source>
        <dbReference type="ARBA" id="ARBA00022989"/>
    </source>
</evidence>
<feature type="domain" description="GAF" evidence="8">
    <location>
        <begin position="675"/>
        <end position="824"/>
    </location>
</feature>
<dbReference type="PROSITE" id="PS00457">
    <property type="entry name" value="NA_SOLUT_SYMP_2"/>
    <property type="match status" value="1"/>
</dbReference>
<dbReference type="SUPFAM" id="SSF81606">
    <property type="entry name" value="PP2C-like"/>
    <property type="match status" value="1"/>
</dbReference>
<feature type="transmembrane region" description="Helical" evidence="7">
    <location>
        <begin position="417"/>
        <end position="441"/>
    </location>
</feature>
<dbReference type="GO" id="GO:0016791">
    <property type="term" value="F:phosphatase activity"/>
    <property type="evidence" value="ECO:0007669"/>
    <property type="project" value="TreeGrafter"/>
</dbReference>
<dbReference type="AlphaFoldDB" id="A0A9W6FXM0"/>
<dbReference type="Pfam" id="PF07228">
    <property type="entry name" value="SpoIIE"/>
    <property type="match status" value="1"/>
</dbReference>
<dbReference type="SMART" id="SM00065">
    <property type="entry name" value="GAF"/>
    <property type="match status" value="1"/>
</dbReference>
<dbReference type="Pfam" id="PF00474">
    <property type="entry name" value="SSF"/>
    <property type="match status" value="1"/>
</dbReference>
<dbReference type="PANTHER" id="PTHR43156">
    <property type="entry name" value="STAGE II SPORULATION PROTEIN E-RELATED"/>
    <property type="match status" value="1"/>
</dbReference>
<dbReference type="InterPro" id="IPR036457">
    <property type="entry name" value="PPM-type-like_dom_sf"/>
</dbReference>
<dbReference type="PROSITE" id="PS50283">
    <property type="entry name" value="NA_SOLUT_SYMP_3"/>
    <property type="match status" value="1"/>
</dbReference>
<evidence type="ECO:0000256" key="1">
    <source>
        <dbReference type="ARBA" id="ARBA00004141"/>
    </source>
</evidence>
<gene>
    <name evidence="10" type="ORF">GHYDROH2_02620</name>
</gene>
<dbReference type="Pfam" id="PF13185">
    <property type="entry name" value="GAF_2"/>
    <property type="match status" value="1"/>
</dbReference>
<dbReference type="InterPro" id="IPR038377">
    <property type="entry name" value="Na/Glc_symporter_sf"/>
</dbReference>
<dbReference type="Gene3D" id="3.60.40.10">
    <property type="entry name" value="PPM-type phosphatase domain"/>
    <property type="match status" value="1"/>
</dbReference>
<dbReference type="InterPro" id="IPR052016">
    <property type="entry name" value="Bact_Sigma-Reg"/>
</dbReference>
<dbReference type="PANTHER" id="PTHR43156:SF2">
    <property type="entry name" value="STAGE II SPORULATION PROTEIN E"/>
    <property type="match status" value="1"/>
</dbReference>
<dbReference type="CDD" id="cd10322">
    <property type="entry name" value="SLC5sbd"/>
    <property type="match status" value="1"/>
</dbReference>
<evidence type="ECO:0000256" key="6">
    <source>
        <dbReference type="ARBA" id="ARBA00023136"/>
    </source>
</evidence>
<dbReference type="Gene3D" id="1.20.1730.10">
    <property type="entry name" value="Sodium/glucose cotransporter"/>
    <property type="match status" value="1"/>
</dbReference>
<organism evidence="10 11">
    <name type="scientific">Geobacter hydrogenophilus</name>
    <dbReference type="NCBI Taxonomy" id="40983"/>
    <lineage>
        <taxon>Bacteria</taxon>
        <taxon>Pseudomonadati</taxon>
        <taxon>Thermodesulfobacteriota</taxon>
        <taxon>Desulfuromonadia</taxon>
        <taxon>Geobacterales</taxon>
        <taxon>Geobacteraceae</taxon>
        <taxon>Geobacter</taxon>
    </lineage>
</organism>
<dbReference type="EMBL" id="BSDS01000001">
    <property type="protein sequence ID" value="GLI36761.1"/>
    <property type="molecule type" value="Genomic_DNA"/>
</dbReference>
<evidence type="ECO:0000256" key="4">
    <source>
        <dbReference type="ARBA" id="ARBA00022801"/>
    </source>
</evidence>
<dbReference type="InterPro" id="IPR003018">
    <property type="entry name" value="GAF"/>
</dbReference>
<evidence type="ECO:0000256" key="2">
    <source>
        <dbReference type="ARBA" id="ARBA00006434"/>
    </source>
</evidence>
<evidence type="ECO:0000259" key="8">
    <source>
        <dbReference type="SMART" id="SM00065"/>
    </source>
</evidence>
<dbReference type="InterPro" id="IPR029016">
    <property type="entry name" value="GAF-like_dom_sf"/>
</dbReference>